<evidence type="ECO:0000256" key="2">
    <source>
        <dbReference type="ARBA" id="ARBA00023015"/>
    </source>
</evidence>
<dbReference type="STRING" id="416944.SAMN05421548_113154"/>
<evidence type="ECO:0000256" key="4">
    <source>
        <dbReference type="ARBA" id="ARBA00023163"/>
    </source>
</evidence>
<keyword evidence="3 6" id="KW-0238">DNA-binding</keyword>
<gene>
    <name evidence="6" type="ORF">SAMN05421548_113154</name>
</gene>
<accession>A0A1G6RJQ8</accession>
<protein>
    <submittedName>
        <fullName evidence="6">DNA-binding transcriptional regulator, LysR family</fullName>
    </submittedName>
</protein>
<name>A0A1G6RJQ8_9BURK</name>
<dbReference type="FunFam" id="3.40.190.10:FF:000017">
    <property type="entry name" value="Glycine cleavage system transcriptional activator"/>
    <property type="match status" value="1"/>
</dbReference>
<evidence type="ECO:0000256" key="3">
    <source>
        <dbReference type="ARBA" id="ARBA00023125"/>
    </source>
</evidence>
<proteinExistence type="inferred from homology"/>
<keyword evidence="2" id="KW-0805">Transcription regulation</keyword>
<dbReference type="InterPro" id="IPR036388">
    <property type="entry name" value="WH-like_DNA-bd_sf"/>
</dbReference>
<dbReference type="SUPFAM" id="SSF46785">
    <property type="entry name" value="Winged helix' DNA-binding domain"/>
    <property type="match status" value="1"/>
</dbReference>
<dbReference type="Proteomes" id="UP000198908">
    <property type="component" value="Unassembled WGS sequence"/>
</dbReference>
<dbReference type="Pfam" id="PF00126">
    <property type="entry name" value="HTH_1"/>
    <property type="match status" value="1"/>
</dbReference>
<feature type="domain" description="HTH lysR-type" evidence="5">
    <location>
        <begin position="7"/>
        <end position="64"/>
    </location>
</feature>
<keyword evidence="4" id="KW-0804">Transcription</keyword>
<dbReference type="InterPro" id="IPR000847">
    <property type="entry name" value="LysR_HTH_N"/>
</dbReference>
<dbReference type="FunFam" id="1.10.10.10:FF:000001">
    <property type="entry name" value="LysR family transcriptional regulator"/>
    <property type="match status" value="1"/>
</dbReference>
<dbReference type="PRINTS" id="PR00039">
    <property type="entry name" value="HTHLYSR"/>
</dbReference>
<evidence type="ECO:0000313" key="7">
    <source>
        <dbReference type="Proteomes" id="UP000198908"/>
    </source>
</evidence>
<dbReference type="Gene3D" id="3.40.190.10">
    <property type="entry name" value="Periplasmic binding protein-like II"/>
    <property type="match status" value="2"/>
</dbReference>
<dbReference type="GO" id="GO:0043565">
    <property type="term" value="F:sequence-specific DNA binding"/>
    <property type="evidence" value="ECO:0007669"/>
    <property type="project" value="TreeGrafter"/>
</dbReference>
<dbReference type="PANTHER" id="PTHR30537">
    <property type="entry name" value="HTH-TYPE TRANSCRIPTIONAL REGULATOR"/>
    <property type="match status" value="1"/>
</dbReference>
<dbReference type="PANTHER" id="PTHR30537:SF26">
    <property type="entry name" value="GLYCINE CLEAVAGE SYSTEM TRANSCRIPTIONAL ACTIVATOR"/>
    <property type="match status" value="1"/>
</dbReference>
<dbReference type="RefSeq" id="WP_091998185.1">
    <property type="nucleotide sequence ID" value="NZ_FMYQ01000013.1"/>
</dbReference>
<comment type="similarity">
    <text evidence="1">Belongs to the LysR transcriptional regulatory family.</text>
</comment>
<evidence type="ECO:0000259" key="5">
    <source>
        <dbReference type="PROSITE" id="PS50931"/>
    </source>
</evidence>
<dbReference type="Gene3D" id="1.10.10.10">
    <property type="entry name" value="Winged helix-like DNA-binding domain superfamily/Winged helix DNA-binding domain"/>
    <property type="match status" value="1"/>
</dbReference>
<evidence type="ECO:0000256" key="1">
    <source>
        <dbReference type="ARBA" id="ARBA00009437"/>
    </source>
</evidence>
<dbReference type="GO" id="GO:0003700">
    <property type="term" value="F:DNA-binding transcription factor activity"/>
    <property type="evidence" value="ECO:0007669"/>
    <property type="project" value="InterPro"/>
</dbReference>
<dbReference type="InterPro" id="IPR036390">
    <property type="entry name" value="WH_DNA-bd_sf"/>
</dbReference>
<dbReference type="InterPro" id="IPR005119">
    <property type="entry name" value="LysR_subst-bd"/>
</dbReference>
<keyword evidence="7" id="KW-1185">Reference proteome</keyword>
<organism evidence="6 7">
    <name type="scientific">Paraburkholderia lycopersici</name>
    <dbReference type="NCBI Taxonomy" id="416944"/>
    <lineage>
        <taxon>Bacteria</taxon>
        <taxon>Pseudomonadati</taxon>
        <taxon>Pseudomonadota</taxon>
        <taxon>Betaproteobacteria</taxon>
        <taxon>Burkholderiales</taxon>
        <taxon>Burkholderiaceae</taxon>
        <taxon>Paraburkholderia</taxon>
    </lineage>
</organism>
<dbReference type="PROSITE" id="PS50931">
    <property type="entry name" value="HTH_LYSR"/>
    <property type="match status" value="1"/>
</dbReference>
<dbReference type="EMBL" id="FMYQ01000013">
    <property type="protein sequence ID" value="SDD04862.1"/>
    <property type="molecule type" value="Genomic_DNA"/>
</dbReference>
<sequence>MRKFKIPNIGALTAFEAAARHESFTHAAKELFLTESAVSRQIATLESNLGVRLFVRAKQRVVLTRAGRLYSTQVRRALENLDRDTLSIIAHGSGGGYLELAVLPTFASEWLIPRLKDFYDRTPDVRVNMGVRTDTFSFDESHFEAAIHYGKPTWPGTSADYLFGEEVVPVCSPSLLARPVRKAHELLAYPLLHSTTRPDAWTRWFSDLGVEDNATMHGVRYELHTMLIAAAAAGLGVALVPKFFVEGQLARLGLVIPFETAAAADGGYYFVYPTELSHGKPLELFRTWLLEQASAYGASRGHATKNTRYEKSFLSEIVRLGSDETTPSSRD</sequence>
<dbReference type="OrthoDB" id="9178397at2"/>
<dbReference type="GO" id="GO:0006351">
    <property type="term" value="P:DNA-templated transcription"/>
    <property type="evidence" value="ECO:0007669"/>
    <property type="project" value="TreeGrafter"/>
</dbReference>
<evidence type="ECO:0000313" key="6">
    <source>
        <dbReference type="EMBL" id="SDD04862.1"/>
    </source>
</evidence>
<dbReference type="InterPro" id="IPR058163">
    <property type="entry name" value="LysR-type_TF_proteobact-type"/>
</dbReference>
<dbReference type="AlphaFoldDB" id="A0A1G6RJQ8"/>
<reference evidence="7" key="1">
    <citation type="submission" date="2016-09" db="EMBL/GenBank/DDBJ databases">
        <authorList>
            <person name="Varghese N."/>
            <person name="Submissions S."/>
        </authorList>
    </citation>
    <scope>NUCLEOTIDE SEQUENCE [LARGE SCALE GENOMIC DNA]</scope>
    <source>
        <strain evidence="7">TNe-862</strain>
    </source>
</reference>
<dbReference type="Pfam" id="PF03466">
    <property type="entry name" value="LysR_substrate"/>
    <property type="match status" value="1"/>
</dbReference>
<dbReference type="SUPFAM" id="SSF53850">
    <property type="entry name" value="Periplasmic binding protein-like II"/>
    <property type="match status" value="1"/>
</dbReference>